<organism evidence="2 3">
    <name type="scientific">Phialocephala subalpina</name>
    <dbReference type="NCBI Taxonomy" id="576137"/>
    <lineage>
        <taxon>Eukaryota</taxon>
        <taxon>Fungi</taxon>
        <taxon>Dikarya</taxon>
        <taxon>Ascomycota</taxon>
        <taxon>Pezizomycotina</taxon>
        <taxon>Leotiomycetes</taxon>
        <taxon>Helotiales</taxon>
        <taxon>Mollisiaceae</taxon>
        <taxon>Phialocephala</taxon>
        <taxon>Phialocephala fortinii species complex</taxon>
    </lineage>
</organism>
<feature type="compositionally biased region" description="Basic and acidic residues" evidence="1">
    <location>
        <begin position="1238"/>
        <end position="1247"/>
    </location>
</feature>
<feature type="region of interest" description="Disordered" evidence="1">
    <location>
        <begin position="473"/>
        <end position="495"/>
    </location>
</feature>
<dbReference type="STRING" id="576137.A0A1L7XTG6"/>
<feature type="region of interest" description="Disordered" evidence="1">
    <location>
        <begin position="1229"/>
        <end position="1255"/>
    </location>
</feature>
<evidence type="ECO:0000313" key="2">
    <source>
        <dbReference type="EMBL" id="CZR68331.1"/>
    </source>
</evidence>
<accession>A0A1L7XTG6</accession>
<proteinExistence type="predicted"/>
<reference evidence="2 3" key="1">
    <citation type="submission" date="2016-03" db="EMBL/GenBank/DDBJ databases">
        <authorList>
            <person name="Ploux O."/>
        </authorList>
    </citation>
    <scope>NUCLEOTIDE SEQUENCE [LARGE SCALE GENOMIC DNA]</scope>
    <source>
        <strain evidence="2 3">UAMH 11012</strain>
    </source>
</reference>
<name>A0A1L7XTG6_9HELO</name>
<dbReference type="Proteomes" id="UP000184330">
    <property type="component" value="Unassembled WGS sequence"/>
</dbReference>
<sequence>MSTSTLENICIPINLDAFILNQPVCETTGPAVLIAPITQPDYVALRLDNSVIQHDVLPAVDLHSSRPAVLNPRVSSAYSTVLKTLDLKDPEPTFSGVGSELIQSRLGVYLHWSLARGYRSGTSAADGTVRHDPSDPSKTNIAVGQQPTFRLVPNRWLIVRSLDPDQYLPTDATPPLLDAWVIESDRNRKIESLPGDIDLETEVTPFVVYNSTPSDKNLLHSQAEQYIGFRSKSLVTDSYVDSSADAQAQHVQLSVMNSSNPVFADYTIHNPNVFSLKDNFEYAPGKYLTKALCNYVVVGWHSSLDDGPLGKNGIQGAFSQRISDFLCKLDPSVTDPKILDSTDSTPILSHGAIYGVLYDANNPPDTPANKYAEMFTDMDDSNKISTTEVGMEPIAVGTTPLDAVLTFLHAHRDDTQMETSLFGPRSSETAKTLLDMAELLYASGDDYDSRIKAHDLIQAQNFTTTLGGFTWHYDRKKDQSSPPQAPSTKKDSKTNMSELDYLNTLNDLQRQLDITERMYDISRWQLFAEFFKYCSDVENKDGSRKQMYADNFKKLYVNSDSYIKSLNNTTTTLQNGINNIIAPAPAGTPPLIQVKKSANDPFQQRTDPSLLIAGLDSGWPAAFLDRLQIRFDSDFKPSTNVLQKPPVAALLPGILSNLNIVQNVSGDIKSTINKLLLEAFAASPKVDIGFKNWQGQPFCPIFVEWEAQFYNVDYLQDPNPWAVALGSSPMSNNNQKQVRYINPTQLSEPSKLADQDVRAVSGRILVLPQPSFALSAIVKQVLNVAGVNVPDSLQQEVKDPKTGKMVKNGKLDPDKLNAFVTKVEALKFISGDLMGFTDGLLTLATGSHVQPVVRVPGQASQALAAAVDIGLNIDQSFTTDVMTDIIGLMDSQTAKTPYGTMVDFSGASHQPFKGVQHGQLVLTSLVIVDKFGQAIACPLPAQQPTTPPTIPAFHIHPCLADQLCPTVLDQKGTTLNTVFPISDDLSTSGMVLSPFIQITPAINQAARINASFLTKSTDSNSPPWRECNDWDNPIFGWIIVNYADSALQFFTGDGLFFTSLQFGGPTGTIKSLQWEPFATPPDPGSLVTQQLIDLINQLTATPDDPEQTKKAQQYLRALWHTIDGAIENMPFPPSQYSAYANAIVGKPLALVNVGWSLELAEAPMKSQQTTGALPNPSEEETMSKYNFHVKIGDFDRPYDGVVCYWDTDDNTMNSTGKTTYRPLYTYNFDPETDAGETSEEKTIDPRADIQPGDPPNTPSNFPTISPYFIDPTTVDAKVGLQKTKAQKYMVKTLLIDPYTPFHLYSAVLPTKSLKLPGWTLEAAMRNMTAFFTIGPMLVTKDVRKTYDTSNPLTASSWLDTQNTENQTQTQKLPPINLPIAGGKGMWNWLQPYVDPAPAPSGAPIRPLYNAMEVGQETGALRDDPAPYTMLEGYLQLAAPLIDKTQLGQ</sequence>
<gene>
    <name evidence="2" type="ORF">PAC_18230</name>
</gene>
<evidence type="ECO:0000256" key="1">
    <source>
        <dbReference type="SAM" id="MobiDB-lite"/>
    </source>
</evidence>
<keyword evidence="3" id="KW-1185">Reference proteome</keyword>
<dbReference type="EMBL" id="FJOG01000053">
    <property type="protein sequence ID" value="CZR68331.1"/>
    <property type="molecule type" value="Genomic_DNA"/>
</dbReference>
<protein>
    <submittedName>
        <fullName evidence="2">Uncharacterized protein</fullName>
    </submittedName>
</protein>
<dbReference type="OrthoDB" id="2992173at2759"/>
<evidence type="ECO:0000313" key="3">
    <source>
        <dbReference type="Proteomes" id="UP000184330"/>
    </source>
</evidence>